<dbReference type="AlphaFoldDB" id="A0A9W6SA80"/>
<keyword evidence="4" id="KW-1185">Reference proteome</keyword>
<evidence type="ECO:0000256" key="1">
    <source>
        <dbReference type="SAM" id="MobiDB-lite"/>
    </source>
</evidence>
<keyword evidence="2" id="KW-0812">Transmembrane</keyword>
<evidence type="ECO:0000256" key="2">
    <source>
        <dbReference type="SAM" id="Phobius"/>
    </source>
</evidence>
<comment type="caution">
    <text evidence="3">The sequence shown here is derived from an EMBL/GenBank/DDBJ whole genome shotgun (WGS) entry which is preliminary data.</text>
</comment>
<feature type="region of interest" description="Disordered" evidence="1">
    <location>
        <begin position="64"/>
        <end position="126"/>
    </location>
</feature>
<organism evidence="3 4">
    <name type="scientific">Actinoallomurus iriomotensis</name>
    <dbReference type="NCBI Taxonomy" id="478107"/>
    <lineage>
        <taxon>Bacteria</taxon>
        <taxon>Bacillati</taxon>
        <taxon>Actinomycetota</taxon>
        <taxon>Actinomycetes</taxon>
        <taxon>Streptosporangiales</taxon>
        <taxon>Thermomonosporaceae</taxon>
        <taxon>Actinoallomurus</taxon>
    </lineage>
</organism>
<evidence type="ECO:0000313" key="4">
    <source>
        <dbReference type="Proteomes" id="UP001165074"/>
    </source>
</evidence>
<proteinExistence type="predicted"/>
<dbReference type="EMBL" id="BSTK01000019">
    <property type="protein sequence ID" value="GLY91271.1"/>
    <property type="molecule type" value="Genomic_DNA"/>
</dbReference>
<gene>
    <name evidence="3" type="ORF">Airi02_092000</name>
</gene>
<sequence length="243" mass="25359">MDLEDELRQAMADHVTELSAPGDLAAGAKRRHHRTVRRRAAFAVGAAGVIVAAGMIPAYNTIHPQTVGADGPEGRKQGQQTTRTLSTSPTPSADAPSSSPGAGPKGSHPAGRPTRQSDGTQDPGLGTVKALLTYLPHGLTAKPCTTEHTGTKDTRTCRWSGSGGWIEVRLVHGKGLKSPSDLELAPVVAKAFRVHGHQGLRADSPALPSQIMWIERQGLGVWVGVSPSLGGSMTRIAEGVNVT</sequence>
<reference evidence="3" key="1">
    <citation type="submission" date="2023-03" db="EMBL/GenBank/DDBJ databases">
        <title>Actinoallomurus iriomotensis NBRC 103684.</title>
        <authorList>
            <person name="Ichikawa N."/>
            <person name="Sato H."/>
            <person name="Tonouchi N."/>
        </authorList>
    </citation>
    <scope>NUCLEOTIDE SEQUENCE</scope>
    <source>
        <strain evidence="3">NBRC 103684</strain>
    </source>
</reference>
<evidence type="ECO:0000313" key="3">
    <source>
        <dbReference type="EMBL" id="GLY91271.1"/>
    </source>
</evidence>
<feature type="transmembrane region" description="Helical" evidence="2">
    <location>
        <begin position="40"/>
        <end position="59"/>
    </location>
</feature>
<dbReference type="Proteomes" id="UP001165074">
    <property type="component" value="Unassembled WGS sequence"/>
</dbReference>
<keyword evidence="2" id="KW-0472">Membrane</keyword>
<dbReference type="RefSeq" id="WP_285582756.1">
    <property type="nucleotide sequence ID" value="NZ_BSTK01000019.1"/>
</dbReference>
<feature type="compositionally biased region" description="Low complexity" evidence="1">
    <location>
        <begin position="81"/>
        <end position="111"/>
    </location>
</feature>
<protein>
    <submittedName>
        <fullName evidence="3">Uncharacterized protein</fullName>
    </submittedName>
</protein>
<name>A0A9W6SA80_9ACTN</name>
<accession>A0A9W6SA80</accession>
<keyword evidence="2" id="KW-1133">Transmembrane helix</keyword>